<sequence length="164" mass="18386">MPFELEEFGRHKDYALVTRKSSGLGLNHRPLVQRLWQQRPPCLKPIHCSIHGDLHFSERVANVMTSLPFIALGINAPRKNLNTTLYANSLVGVGVASAMYHCSRGKLRRYLRWVDYTMIATTTTCLSRAIRNENSKLLMAASALILPVQPLMVSAVHAGMMEVK</sequence>
<dbReference type="EMBL" id="CM042887">
    <property type="protein sequence ID" value="KAI4330435.1"/>
    <property type="molecule type" value="Genomic_DNA"/>
</dbReference>
<keyword evidence="2" id="KW-1185">Reference proteome</keyword>
<proteinExistence type="predicted"/>
<organism evidence="1 2">
    <name type="scientific">Melastoma candidum</name>
    <dbReference type="NCBI Taxonomy" id="119954"/>
    <lineage>
        <taxon>Eukaryota</taxon>
        <taxon>Viridiplantae</taxon>
        <taxon>Streptophyta</taxon>
        <taxon>Embryophyta</taxon>
        <taxon>Tracheophyta</taxon>
        <taxon>Spermatophyta</taxon>
        <taxon>Magnoliopsida</taxon>
        <taxon>eudicotyledons</taxon>
        <taxon>Gunneridae</taxon>
        <taxon>Pentapetalae</taxon>
        <taxon>rosids</taxon>
        <taxon>malvids</taxon>
        <taxon>Myrtales</taxon>
        <taxon>Melastomataceae</taxon>
        <taxon>Melastomatoideae</taxon>
        <taxon>Melastomateae</taxon>
        <taxon>Melastoma</taxon>
    </lineage>
</organism>
<evidence type="ECO:0000313" key="2">
    <source>
        <dbReference type="Proteomes" id="UP001057402"/>
    </source>
</evidence>
<accession>A0ACB9N2Q3</accession>
<evidence type="ECO:0000313" key="1">
    <source>
        <dbReference type="EMBL" id="KAI4330435.1"/>
    </source>
</evidence>
<name>A0ACB9N2Q3_9MYRT</name>
<protein>
    <submittedName>
        <fullName evidence="1">Uncharacterized protein</fullName>
    </submittedName>
</protein>
<comment type="caution">
    <text evidence="1">The sequence shown here is derived from an EMBL/GenBank/DDBJ whole genome shotgun (WGS) entry which is preliminary data.</text>
</comment>
<gene>
    <name evidence="1" type="ORF">MLD38_028725</name>
</gene>
<dbReference type="Proteomes" id="UP001057402">
    <property type="component" value="Chromosome 8"/>
</dbReference>
<reference evidence="2" key="1">
    <citation type="journal article" date="2023" name="Front. Plant Sci.">
        <title>Chromosomal-level genome assembly of Melastoma candidum provides insights into trichome evolution.</title>
        <authorList>
            <person name="Zhong Y."/>
            <person name="Wu W."/>
            <person name="Sun C."/>
            <person name="Zou P."/>
            <person name="Liu Y."/>
            <person name="Dai S."/>
            <person name="Zhou R."/>
        </authorList>
    </citation>
    <scope>NUCLEOTIDE SEQUENCE [LARGE SCALE GENOMIC DNA]</scope>
</reference>